<feature type="compositionally biased region" description="Low complexity" evidence="1">
    <location>
        <begin position="13"/>
        <end position="27"/>
    </location>
</feature>
<sequence>MTAWTDRRTTDDPGSVGFVVGFGEGPVDAPGDELPCGMGEDEVADDGDGDGDTDGEELLLWPVGFDDVLAEGVAKEIRPPPSVSSSARVRP</sequence>
<protein>
    <submittedName>
        <fullName evidence="2">Uncharacterized protein</fullName>
    </submittedName>
</protein>
<dbReference type="EMBL" id="BMTL01000041">
    <property type="protein sequence ID" value="GGS22993.1"/>
    <property type="molecule type" value="Genomic_DNA"/>
</dbReference>
<accession>A0A918LA04</accession>
<dbReference type="AlphaFoldDB" id="A0A918LA04"/>
<reference evidence="2" key="2">
    <citation type="submission" date="2020-09" db="EMBL/GenBank/DDBJ databases">
        <authorList>
            <person name="Sun Q."/>
            <person name="Ohkuma M."/>
        </authorList>
    </citation>
    <scope>NUCLEOTIDE SEQUENCE</scope>
    <source>
        <strain evidence="2">JCM 4386</strain>
    </source>
</reference>
<reference evidence="2" key="1">
    <citation type="journal article" date="2014" name="Int. J. Syst. Evol. Microbiol.">
        <title>Complete genome sequence of Corynebacterium casei LMG S-19264T (=DSM 44701T), isolated from a smear-ripened cheese.</title>
        <authorList>
            <consortium name="US DOE Joint Genome Institute (JGI-PGF)"/>
            <person name="Walter F."/>
            <person name="Albersmeier A."/>
            <person name="Kalinowski J."/>
            <person name="Ruckert C."/>
        </authorList>
    </citation>
    <scope>NUCLEOTIDE SEQUENCE</scope>
    <source>
        <strain evidence="2">JCM 4386</strain>
    </source>
</reference>
<proteinExistence type="predicted"/>
<evidence type="ECO:0000313" key="3">
    <source>
        <dbReference type="Proteomes" id="UP000606194"/>
    </source>
</evidence>
<evidence type="ECO:0000256" key="1">
    <source>
        <dbReference type="SAM" id="MobiDB-lite"/>
    </source>
</evidence>
<keyword evidence="3" id="KW-1185">Reference proteome</keyword>
<dbReference type="Proteomes" id="UP000606194">
    <property type="component" value="Unassembled WGS sequence"/>
</dbReference>
<comment type="caution">
    <text evidence="2">The sequence shown here is derived from an EMBL/GenBank/DDBJ whole genome shotgun (WGS) entry which is preliminary data.</text>
</comment>
<evidence type="ECO:0000313" key="2">
    <source>
        <dbReference type="EMBL" id="GGS22993.1"/>
    </source>
</evidence>
<gene>
    <name evidence="2" type="ORF">GCM10010269_72290</name>
</gene>
<name>A0A918LA04_9ACTN</name>
<feature type="region of interest" description="Disordered" evidence="1">
    <location>
        <begin position="1"/>
        <end position="31"/>
    </location>
</feature>
<organism evidence="2 3">
    <name type="scientific">Streptomyces humidus</name>
    <dbReference type="NCBI Taxonomy" id="52259"/>
    <lineage>
        <taxon>Bacteria</taxon>
        <taxon>Bacillati</taxon>
        <taxon>Actinomycetota</taxon>
        <taxon>Actinomycetes</taxon>
        <taxon>Kitasatosporales</taxon>
        <taxon>Streptomycetaceae</taxon>
        <taxon>Streptomyces</taxon>
    </lineage>
</organism>
<dbReference type="RefSeq" id="WP_308435447.1">
    <property type="nucleotide sequence ID" value="NZ_BMTL01000041.1"/>
</dbReference>
<feature type="compositionally biased region" description="Basic and acidic residues" evidence="1">
    <location>
        <begin position="1"/>
        <end position="11"/>
    </location>
</feature>